<dbReference type="OMA" id="WDLRLMI"/>
<dbReference type="GO" id="GO:0003723">
    <property type="term" value="F:RNA binding"/>
    <property type="evidence" value="ECO:0007669"/>
    <property type="project" value="UniProtKB-UniRule"/>
</dbReference>
<proteinExistence type="predicted"/>
<dbReference type="InterPro" id="IPR035979">
    <property type="entry name" value="RBD_domain_sf"/>
</dbReference>
<evidence type="ECO:0000256" key="1">
    <source>
        <dbReference type="ARBA" id="ARBA00004496"/>
    </source>
</evidence>
<dbReference type="GO" id="GO:0005737">
    <property type="term" value="C:cytoplasm"/>
    <property type="evidence" value="ECO:0007669"/>
    <property type="project" value="UniProtKB-SubCell"/>
</dbReference>
<dbReference type="CDD" id="cd12251">
    <property type="entry name" value="RRM3_hnRNPR_like"/>
    <property type="match status" value="1"/>
</dbReference>
<reference evidence="8" key="1">
    <citation type="submission" date="2022-12" db="EMBL/GenBank/DDBJ databases">
        <title>Genome assemblies of Blomia tropicalis.</title>
        <authorList>
            <person name="Cui Y."/>
        </authorList>
    </citation>
    <scope>NUCLEOTIDE SEQUENCE</scope>
    <source>
        <tissue evidence="8">Adult mites</tissue>
    </source>
</reference>
<evidence type="ECO:0000259" key="7">
    <source>
        <dbReference type="PROSITE" id="PS50102"/>
    </source>
</evidence>
<evidence type="ECO:0000256" key="3">
    <source>
        <dbReference type="ARBA" id="ARBA00022737"/>
    </source>
</evidence>
<dbReference type="Gene3D" id="3.30.70.330">
    <property type="match status" value="3"/>
</dbReference>
<evidence type="ECO:0000256" key="2">
    <source>
        <dbReference type="ARBA" id="ARBA00022490"/>
    </source>
</evidence>
<gene>
    <name evidence="8" type="ORF">RDWZM_002623</name>
</gene>
<dbReference type="InterPro" id="IPR006535">
    <property type="entry name" value="HnRNP_R/Q_splicing_fac"/>
</dbReference>
<feature type="compositionally biased region" description="Low complexity" evidence="6">
    <location>
        <begin position="19"/>
        <end position="30"/>
    </location>
</feature>
<feature type="domain" description="RRM" evidence="7">
    <location>
        <begin position="252"/>
        <end position="322"/>
    </location>
</feature>
<dbReference type="SUPFAM" id="SSF54928">
    <property type="entry name" value="RNA-binding domain, RBD"/>
    <property type="match status" value="2"/>
</dbReference>
<dbReference type="Pfam" id="PF00076">
    <property type="entry name" value="RRM_1"/>
    <property type="match status" value="3"/>
</dbReference>
<evidence type="ECO:0000256" key="5">
    <source>
        <dbReference type="PROSITE-ProRule" id="PRU00176"/>
    </source>
</evidence>
<keyword evidence="2" id="KW-0963">Cytoplasm</keyword>
<evidence type="ECO:0000256" key="6">
    <source>
        <dbReference type="SAM" id="MobiDB-lite"/>
    </source>
</evidence>
<keyword evidence="9" id="KW-1185">Reference proteome</keyword>
<dbReference type="NCBIfam" id="TIGR01648">
    <property type="entry name" value="hnRNP-R-Q"/>
    <property type="match status" value="1"/>
</dbReference>
<dbReference type="PROSITE" id="PS50102">
    <property type="entry name" value="RRM"/>
    <property type="match status" value="3"/>
</dbReference>
<dbReference type="FunFam" id="3.30.70.330:FF:000213">
    <property type="entry name" value="Uncharacterized protein, isoform R"/>
    <property type="match status" value="1"/>
</dbReference>
<organism evidence="8 9">
    <name type="scientific">Blomia tropicalis</name>
    <name type="common">Mite</name>
    <dbReference type="NCBI Taxonomy" id="40697"/>
    <lineage>
        <taxon>Eukaryota</taxon>
        <taxon>Metazoa</taxon>
        <taxon>Ecdysozoa</taxon>
        <taxon>Arthropoda</taxon>
        <taxon>Chelicerata</taxon>
        <taxon>Arachnida</taxon>
        <taxon>Acari</taxon>
        <taxon>Acariformes</taxon>
        <taxon>Sarcoptiformes</taxon>
        <taxon>Astigmata</taxon>
        <taxon>Glycyphagoidea</taxon>
        <taxon>Echimyopodidae</taxon>
        <taxon>Blomia</taxon>
    </lineage>
</organism>
<sequence>MDVNNWKSYENGVQEKTNSSSSESQIGLSSTVGPDPAKLKAIIDRTNYSHHVTVGQRKYGGPPPDWTQSPPPAGSEIFVGRIPKDVYEDELIVLFEKIGKLWDLRLMIDPLTSQSRGYGFITYCNKEDALKAVQEFNGYKIRSKNFSLKVNISVPNVRLFIGNIPKIMSKEQIFIEFNKLIEGLTEVITYSSPDDRKKNRGFCFLEFDSHKNASAAKRKLTSNGMKIFKCDILVDWADPQEEPDEETMSKVKVLYVRNLTSEVTESQLKELFEDYGTIERVKKIKDYAFVHFEDREQALNAMEKANGKDFGGSNIEISLAKPPSDRRKKEEVLRNREKRMFTMMQQRQYNMMTFPRVPSSQIRPPIPSIPPLPSTNMLPMRSGRNRFSQPVNPMMAPVAFNRQNQTWNPLLFYDPSEWWYHSGNRGGGTQFNFPNIPPPGAQWNYGIANGPMPSMPQFGLGNGPNRRNGPGNNVVNGNALNNNGNASNNHRKWRKTNVNQNGSNVSGGGNKK</sequence>
<comment type="subcellular location">
    <subcellularLocation>
        <location evidence="1">Cytoplasm</location>
    </subcellularLocation>
</comment>
<feature type="compositionally biased region" description="Low complexity" evidence="6">
    <location>
        <begin position="463"/>
        <end position="488"/>
    </location>
</feature>
<protein>
    <recommendedName>
        <fullName evidence="7">RRM domain-containing protein</fullName>
    </recommendedName>
</protein>
<dbReference type="InterPro" id="IPR000504">
    <property type="entry name" value="RRM_dom"/>
</dbReference>
<dbReference type="FunFam" id="3.30.70.330:FF:000023">
    <property type="entry name" value="Heterogeneous nuclear ribonucleoprotein q isoform"/>
    <property type="match status" value="1"/>
</dbReference>
<feature type="domain" description="RRM" evidence="7">
    <location>
        <begin position="157"/>
        <end position="239"/>
    </location>
</feature>
<dbReference type="SMART" id="SM00360">
    <property type="entry name" value="RRM"/>
    <property type="match status" value="3"/>
</dbReference>
<dbReference type="Proteomes" id="UP001142055">
    <property type="component" value="Chromosome 1"/>
</dbReference>
<evidence type="ECO:0000313" key="9">
    <source>
        <dbReference type="Proteomes" id="UP001142055"/>
    </source>
</evidence>
<comment type="caution">
    <text evidence="8">The sequence shown here is derived from an EMBL/GenBank/DDBJ whole genome shotgun (WGS) entry which is preliminary data.</text>
</comment>
<dbReference type="CDD" id="cd12250">
    <property type="entry name" value="RRM2_hnRNPR_like"/>
    <property type="match status" value="1"/>
</dbReference>
<dbReference type="PANTHER" id="PTHR21245">
    <property type="entry name" value="HETEROGENEOUS NUCLEAR RIBONUCLEOPROTEIN"/>
    <property type="match status" value="1"/>
</dbReference>
<name>A0A9Q0RQ30_BLOTA</name>
<feature type="domain" description="RRM" evidence="7">
    <location>
        <begin position="75"/>
        <end position="155"/>
    </location>
</feature>
<feature type="region of interest" description="Disordered" evidence="6">
    <location>
        <begin position="460"/>
        <end position="512"/>
    </location>
</feature>
<dbReference type="AlphaFoldDB" id="A0A9Q0RQ30"/>
<dbReference type="InterPro" id="IPR012677">
    <property type="entry name" value="Nucleotide-bd_a/b_plait_sf"/>
</dbReference>
<evidence type="ECO:0000313" key="8">
    <source>
        <dbReference type="EMBL" id="KAJ6224078.1"/>
    </source>
</evidence>
<feature type="region of interest" description="Disordered" evidence="6">
    <location>
        <begin position="1"/>
        <end position="33"/>
    </location>
</feature>
<dbReference type="CDD" id="cd12249">
    <property type="entry name" value="RRM1_hnRNPR_like"/>
    <property type="match status" value="1"/>
</dbReference>
<evidence type="ECO:0000256" key="4">
    <source>
        <dbReference type="ARBA" id="ARBA00022884"/>
    </source>
</evidence>
<dbReference type="EMBL" id="JAPWDV010000001">
    <property type="protein sequence ID" value="KAJ6224078.1"/>
    <property type="molecule type" value="Genomic_DNA"/>
</dbReference>
<keyword evidence="4 5" id="KW-0694">RNA-binding</keyword>
<accession>A0A9Q0RQ30</accession>
<keyword evidence="3" id="KW-0677">Repeat</keyword>